<dbReference type="Gene3D" id="1.10.287.130">
    <property type="match status" value="1"/>
</dbReference>
<evidence type="ECO:0000256" key="4">
    <source>
        <dbReference type="ARBA" id="ARBA00022679"/>
    </source>
</evidence>
<dbReference type="InterPro" id="IPR003594">
    <property type="entry name" value="HATPase_dom"/>
</dbReference>
<accession>A0ABW5BL85</accession>
<keyword evidence="7" id="KW-1133">Transmembrane helix</keyword>
<comment type="catalytic activity">
    <reaction evidence="1">
        <text>ATP + protein L-histidine = ADP + protein N-phospho-L-histidine.</text>
        <dbReference type="EC" id="2.7.13.3"/>
    </reaction>
</comment>
<dbReference type="CDD" id="cd00082">
    <property type="entry name" value="HisKA"/>
    <property type="match status" value="1"/>
</dbReference>
<dbReference type="SMART" id="SM00388">
    <property type="entry name" value="HisKA"/>
    <property type="match status" value="1"/>
</dbReference>
<dbReference type="PANTHER" id="PTHR43711">
    <property type="entry name" value="TWO-COMPONENT HISTIDINE KINASE"/>
    <property type="match status" value="1"/>
</dbReference>
<reference evidence="10" key="1">
    <citation type="journal article" date="2019" name="Int. J. Syst. Evol. Microbiol.">
        <title>The Global Catalogue of Microorganisms (GCM) 10K type strain sequencing project: providing services to taxonomists for standard genome sequencing and annotation.</title>
        <authorList>
            <consortium name="The Broad Institute Genomics Platform"/>
            <consortium name="The Broad Institute Genome Sequencing Center for Infectious Disease"/>
            <person name="Wu L."/>
            <person name="Ma J."/>
        </authorList>
    </citation>
    <scope>NUCLEOTIDE SEQUENCE [LARGE SCALE GENOMIC DNA]</scope>
    <source>
        <strain evidence="10">CGMCC 4.7192</strain>
    </source>
</reference>
<evidence type="ECO:0000256" key="2">
    <source>
        <dbReference type="ARBA" id="ARBA00012438"/>
    </source>
</evidence>
<dbReference type="Pfam" id="PF02518">
    <property type="entry name" value="HATPase_c"/>
    <property type="match status" value="1"/>
</dbReference>
<dbReference type="EC" id="2.7.13.3" evidence="2"/>
<dbReference type="SUPFAM" id="SSF55874">
    <property type="entry name" value="ATPase domain of HSP90 chaperone/DNA topoisomerase II/histidine kinase"/>
    <property type="match status" value="1"/>
</dbReference>
<dbReference type="EMBL" id="JBHUII010000004">
    <property type="protein sequence ID" value="MFD2205531.1"/>
    <property type="molecule type" value="Genomic_DNA"/>
</dbReference>
<feature type="transmembrane region" description="Helical" evidence="7">
    <location>
        <begin position="357"/>
        <end position="379"/>
    </location>
</feature>
<evidence type="ECO:0000313" key="10">
    <source>
        <dbReference type="Proteomes" id="UP001597294"/>
    </source>
</evidence>
<dbReference type="InterPro" id="IPR004358">
    <property type="entry name" value="Sig_transdc_His_kin-like_C"/>
</dbReference>
<keyword evidence="7" id="KW-0472">Membrane</keyword>
<keyword evidence="7" id="KW-0812">Transmembrane</keyword>
<keyword evidence="5 9" id="KW-0418">Kinase</keyword>
<keyword evidence="6" id="KW-0902">Two-component regulatory system</keyword>
<dbReference type="Pfam" id="PF00512">
    <property type="entry name" value="HisKA"/>
    <property type="match status" value="1"/>
</dbReference>
<dbReference type="SMART" id="SM00387">
    <property type="entry name" value="HATPase_c"/>
    <property type="match status" value="1"/>
</dbReference>
<comment type="caution">
    <text evidence="9">The sequence shown here is derived from an EMBL/GenBank/DDBJ whole genome shotgun (WGS) entry which is preliminary data.</text>
</comment>
<dbReference type="InterPro" id="IPR036097">
    <property type="entry name" value="HisK_dim/P_sf"/>
</dbReference>
<evidence type="ECO:0000256" key="5">
    <source>
        <dbReference type="ARBA" id="ARBA00022777"/>
    </source>
</evidence>
<sequence>MEAHQEVRRIRKMLWALIGLSLLTSLVVNLSLGWGGIKQRDQSALLAIDEKVFAEEVAKLNLLIRVGTTEIRLLLDQGEKNNPIKGVKALQNLDVSLKALLENTHEDNKHLIRSLIIQSDQLLSLLIKAEDWRGRNDRIGTDLGKDITLNKVRRQLTVIHTLINGIVGKGRLKMTLDIKKYQGAEPSEVVNISKSIIEQHKELLRENIGTLLTELADIQRLVEVLSGERNYDHLPDIKDNKLKPSLGRLARGMSALKHGSAQEEEALKSEILTLNALLFGEGYLIDEHHQTIHVKQGGLYTLIKDHLELQILNGQIREELEKTMVILDRNWIEFVQIEQARQKEVGLKAGESLSATWIAVSLISLIGVMIFLILIWFIFKAVSKQVDTLSDLRQQAEASNEAKSNFLASMSHELRTPLNAIIGFSDIMKLQTFGPLGSDKYHEYCSDISQSGLHLLDIINDILDVSSIEARQIQLNETQLNFPEILNDAIQMIRLQAQEADVVIENEVENNGPALFADMRLVKQVIVNLLSNAVKFTPAKGTIRITKRFDHKGQFCLAVTDTGIGMDDDGVEVAFTPFGMVKSAYESNAKGTGLGLPLAKRMMELHGGTITIESQPKLGTRVTLVFPTERIVTSAATD</sequence>
<evidence type="ECO:0000256" key="3">
    <source>
        <dbReference type="ARBA" id="ARBA00022553"/>
    </source>
</evidence>
<evidence type="ECO:0000256" key="1">
    <source>
        <dbReference type="ARBA" id="ARBA00000085"/>
    </source>
</evidence>
<dbReference type="InterPro" id="IPR036890">
    <property type="entry name" value="HATPase_C_sf"/>
</dbReference>
<name>A0ABW5BL85_9PROT</name>
<dbReference type="GO" id="GO:0016301">
    <property type="term" value="F:kinase activity"/>
    <property type="evidence" value="ECO:0007669"/>
    <property type="project" value="UniProtKB-KW"/>
</dbReference>
<dbReference type="InterPro" id="IPR003661">
    <property type="entry name" value="HisK_dim/P_dom"/>
</dbReference>
<organism evidence="9 10">
    <name type="scientific">Kiloniella antarctica</name>
    <dbReference type="NCBI Taxonomy" id="1550907"/>
    <lineage>
        <taxon>Bacteria</taxon>
        <taxon>Pseudomonadati</taxon>
        <taxon>Pseudomonadota</taxon>
        <taxon>Alphaproteobacteria</taxon>
        <taxon>Rhodospirillales</taxon>
        <taxon>Kiloniellaceae</taxon>
        <taxon>Kiloniella</taxon>
    </lineage>
</organism>
<evidence type="ECO:0000313" key="9">
    <source>
        <dbReference type="EMBL" id="MFD2205531.1"/>
    </source>
</evidence>
<evidence type="ECO:0000256" key="7">
    <source>
        <dbReference type="SAM" id="Phobius"/>
    </source>
</evidence>
<keyword evidence="10" id="KW-1185">Reference proteome</keyword>
<dbReference type="PROSITE" id="PS50109">
    <property type="entry name" value="HIS_KIN"/>
    <property type="match status" value="1"/>
</dbReference>
<dbReference type="InterPro" id="IPR005467">
    <property type="entry name" value="His_kinase_dom"/>
</dbReference>
<dbReference type="InterPro" id="IPR050736">
    <property type="entry name" value="Sensor_HK_Regulatory"/>
</dbReference>
<protein>
    <recommendedName>
        <fullName evidence="2">histidine kinase</fullName>
        <ecNumber evidence="2">2.7.13.3</ecNumber>
    </recommendedName>
</protein>
<evidence type="ECO:0000259" key="8">
    <source>
        <dbReference type="PROSITE" id="PS50109"/>
    </source>
</evidence>
<evidence type="ECO:0000256" key="6">
    <source>
        <dbReference type="ARBA" id="ARBA00023012"/>
    </source>
</evidence>
<gene>
    <name evidence="9" type="ORF">ACFSKO_07920</name>
</gene>
<dbReference type="SUPFAM" id="SSF47384">
    <property type="entry name" value="Homodimeric domain of signal transducing histidine kinase"/>
    <property type="match status" value="1"/>
</dbReference>
<dbReference type="PRINTS" id="PR00344">
    <property type="entry name" value="BCTRLSENSOR"/>
</dbReference>
<dbReference type="Proteomes" id="UP001597294">
    <property type="component" value="Unassembled WGS sequence"/>
</dbReference>
<feature type="domain" description="Histidine kinase" evidence="8">
    <location>
        <begin position="409"/>
        <end position="630"/>
    </location>
</feature>
<keyword evidence="4" id="KW-0808">Transferase</keyword>
<proteinExistence type="predicted"/>
<dbReference type="PANTHER" id="PTHR43711:SF26">
    <property type="entry name" value="SENSOR HISTIDINE KINASE RCSC"/>
    <property type="match status" value="1"/>
</dbReference>
<dbReference type="Gene3D" id="3.30.565.10">
    <property type="entry name" value="Histidine kinase-like ATPase, C-terminal domain"/>
    <property type="match status" value="1"/>
</dbReference>
<dbReference type="RefSeq" id="WP_380250232.1">
    <property type="nucleotide sequence ID" value="NZ_JBHUII010000004.1"/>
</dbReference>
<keyword evidence="3" id="KW-0597">Phosphoprotein</keyword>